<dbReference type="AlphaFoldDB" id="U1PPI1"/>
<dbReference type="HOGENOM" id="CLU_3020929_0_0_2"/>
<name>U1PPI1_9EURY</name>
<evidence type="ECO:0000313" key="2">
    <source>
        <dbReference type="Proteomes" id="UP000030710"/>
    </source>
</evidence>
<protein>
    <submittedName>
        <fullName evidence="1">Uncharacterized protein</fullName>
    </submittedName>
</protein>
<dbReference type="EMBL" id="KE356561">
    <property type="protein sequence ID" value="ERG94211.1"/>
    <property type="molecule type" value="Genomic_DNA"/>
</dbReference>
<proteinExistence type="predicted"/>
<gene>
    <name evidence="1" type="ORF">J07HQW2_00645</name>
</gene>
<dbReference type="Proteomes" id="UP000030710">
    <property type="component" value="Unassembled WGS sequence"/>
</dbReference>
<sequence length="55" mass="5754">MLGLVSVAGTPVVIDGQWIQFAVPIGIGVISLNLNCGQTAVREQSVSMQATNQLQ</sequence>
<evidence type="ECO:0000313" key="1">
    <source>
        <dbReference type="EMBL" id="ERG94211.1"/>
    </source>
</evidence>
<organism evidence="1 2">
    <name type="scientific">Haloquadratum walsbyi J07HQW2</name>
    <dbReference type="NCBI Taxonomy" id="1238425"/>
    <lineage>
        <taxon>Archaea</taxon>
        <taxon>Methanobacteriati</taxon>
        <taxon>Methanobacteriota</taxon>
        <taxon>Stenosarchaea group</taxon>
        <taxon>Halobacteria</taxon>
        <taxon>Halobacteriales</taxon>
        <taxon>Haloferacaceae</taxon>
        <taxon>Haloquadratum</taxon>
    </lineage>
</organism>
<reference evidence="1 2" key="1">
    <citation type="journal article" date="2013" name="PLoS ONE">
        <title>Assembly-driven community genomics of a hypersaline microbial ecosystem.</title>
        <authorList>
            <person name="Podell S."/>
            <person name="Ugalde J.A."/>
            <person name="Narasingarao P."/>
            <person name="Banfield J.F."/>
            <person name="Heidelberg K.B."/>
            <person name="Allen E.E."/>
        </authorList>
    </citation>
    <scope>NUCLEOTIDE SEQUENCE [LARGE SCALE GENOMIC DNA]</scope>
    <source>
        <strain evidence="2">J07HQW2</strain>
    </source>
</reference>
<accession>U1PPI1</accession>